<protein>
    <submittedName>
        <fullName evidence="1">Uncharacterized protein</fullName>
    </submittedName>
</protein>
<accession>A0ACA6QT95</accession>
<proteinExistence type="predicted"/>
<dbReference type="Proteomes" id="UP000002571">
    <property type="component" value="Chromosome 2"/>
</dbReference>
<dbReference type="EMBL" id="CP001806">
    <property type="protein sequence ID" value="ACY53296.1"/>
    <property type="molecule type" value="Genomic_DNA"/>
</dbReference>
<evidence type="ECO:0000313" key="1">
    <source>
        <dbReference type="EMBL" id="ACY53296.1"/>
    </source>
</evidence>
<reference evidence="1" key="1">
    <citation type="submission" date="2009-10" db="EMBL/GenBank/DDBJ databases">
        <authorList>
            <consortium name="Los Alamos National Laboratory (LANL)"/>
            <consortium name="National Microbial Pathogen Data Resource (NMPDR)"/>
            <person name="Munk A.C."/>
            <person name="Tapia R."/>
            <person name="Green L."/>
            <person name="Rogers Y."/>
            <person name="Detter J.C."/>
            <person name="Bruce D."/>
            <person name="Brettin T.S."/>
            <person name="Colwell R."/>
            <person name="Huq A."/>
            <person name="Grim C.J."/>
            <person name="Hasan N.A."/>
            <person name="Vonstein V."/>
            <person name="Bartels D."/>
        </authorList>
    </citation>
    <scope>NUCLEOTIDE SEQUENCE</scope>
    <source>
        <strain evidence="1">EX25</strain>
    </source>
</reference>
<keyword evidence="2" id="KW-1185">Reference proteome</keyword>
<evidence type="ECO:0000313" key="2">
    <source>
        <dbReference type="Proteomes" id="UP000002571"/>
    </source>
</evidence>
<organism evidence="1 2">
    <name type="scientific">Vibrio antiquarius (strain Ex25)</name>
    <dbReference type="NCBI Taxonomy" id="150340"/>
    <lineage>
        <taxon>Bacteria</taxon>
        <taxon>Pseudomonadati</taxon>
        <taxon>Pseudomonadota</taxon>
        <taxon>Gammaproteobacteria</taxon>
        <taxon>Vibrionales</taxon>
        <taxon>Vibrionaceae</taxon>
        <taxon>Vibrio</taxon>
        <taxon>Vibrio diabolicus subgroup</taxon>
    </lineage>
</organism>
<gene>
    <name evidence="1" type="ordered locus">VEA_000610</name>
</gene>
<sequence>MKTNVLSCESICGEQRADQERHEEKAELVLALPFLGDLKSLRLY</sequence>
<name>A0ACA6QT95_VIBAE</name>